<dbReference type="EMBL" id="FOUY01000005">
    <property type="protein sequence ID" value="SFM94405.1"/>
    <property type="molecule type" value="Genomic_DNA"/>
</dbReference>
<gene>
    <name evidence="1" type="ORF">SAMN05216207_100585</name>
</gene>
<dbReference type="RefSeq" id="WP_093338967.1">
    <property type="nucleotide sequence ID" value="NZ_FOUY01000005.1"/>
</dbReference>
<accession>A0A1I4UZT4</accession>
<organism evidence="1 2">
    <name type="scientific">Pseudonocardia ammonioxydans</name>
    <dbReference type="NCBI Taxonomy" id="260086"/>
    <lineage>
        <taxon>Bacteria</taxon>
        <taxon>Bacillati</taxon>
        <taxon>Actinomycetota</taxon>
        <taxon>Actinomycetes</taxon>
        <taxon>Pseudonocardiales</taxon>
        <taxon>Pseudonocardiaceae</taxon>
        <taxon>Pseudonocardia</taxon>
    </lineage>
</organism>
<evidence type="ECO:0000313" key="2">
    <source>
        <dbReference type="Proteomes" id="UP000199614"/>
    </source>
</evidence>
<proteinExistence type="predicted"/>
<dbReference type="STRING" id="260086.SAMN05216207_100585"/>
<dbReference type="Proteomes" id="UP000199614">
    <property type="component" value="Unassembled WGS sequence"/>
</dbReference>
<dbReference type="OrthoDB" id="9812570at2"/>
<sequence length="132" mass="13930">MTVTVEQILSTDITADARAVTAAAVAELDRRADAIAGVPPVPGTPEWEAEQGTDAPLHRETAWRLAAFRIGLAAGLDPLPHLVGLRHTGVSWDTIGRAAGITRQSAHERWAARVSAVVEGRDRAGLQPGARS</sequence>
<name>A0A1I4UZT4_PSUAM</name>
<protein>
    <submittedName>
        <fullName evidence="1">Uncharacterized protein</fullName>
    </submittedName>
</protein>
<reference evidence="1 2" key="1">
    <citation type="submission" date="2016-10" db="EMBL/GenBank/DDBJ databases">
        <authorList>
            <person name="de Groot N.N."/>
        </authorList>
    </citation>
    <scope>NUCLEOTIDE SEQUENCE [LARGE SCALE GENOMIC DNA]</scope>
    <source>
        <strain evidence="1 2">CGMCC 4.1877</strain>
    </source>
</reference>
<keyword evidence="2" id="KW-1185">Reference proteome</keyword>
<dbReference type="AlphaFoldDB" id="A0A1I4UZT4"/>
<evidence type="ECO:0000313" key="1">
    <source>
        <dbReference type="EMBL" id="SFM94405.1"/>
    </source>
</evidence>